<dbReference type="InterPro" id="IPR016152">
    <property type="entry name" value="PTrfase/Anion_transptr"/>
</dbReference>
<name>A0A2P1NMC2_9BURK</name>
<dbReference type="GO" id="GO:0030295">
    <property type="term" value="F:protein kinase activator activity"/>
    <property type="evidence" value="ECO:0007669"/>
    <property type="project" value="TreeGrafter"/>
</dbReference>
<dbReference type="PANTHER" id="PTHR47738">
    <property type="entry name" value="PTS SYSTEM FRUCTOSE-LIKE EIIA COMPONENT-RELATED"/>
    <property type="match status" value="1"/>
</dbReference>
<accession>A0A2P1NMC2</accession>
<dbReference type="PROSITE" id="PS00372">
    <property type="entry name" value="PTS_EIIA_TYPE_2_HIS"/>
    <property type="match status" value="1"/>
</dbReference>
<dbReference type="Pfam" id="PF00359">
    <property type="entry name" value="PTS_EIIA_2"/>
    <property type="match status" value="1"/>
</dbReference>
<gene>
    <name evidence="2" type="ORF">C7H73_11430</name>
</gene>
<dbReference type="RefSeq" id="WP_106846763.1">
    <property type="nucleotide sequence ID" value="NZ_CP027792.1"/>
</dbReference>
<feature type="domain" description="PTS EIIA type-2" evidence="1">
    <location>
        <begin position="6"/>
        <end position="149"/>
    </location>
</feature>
<dbReference type="SUPFAM" id="SSF55804">
    <property type="entry name" value="Phoshotransferase/anion transport protein"/>
    <property type="match status" value="1"/>
</dbReference>
<dbReference type="InterPro" id="IPR051541">
    <property type="entry name" value="PTS_SugarTrans_NitroReg"/>
</dbReference>
<dbReference type="Proteomes" id="UP000241829">
    <property type="component" value="Chromosome"/>
</dbReference>
<dbReference type="PROSITE" id="PS51094">
    <property type="entry name" value="PTS_EIIA_TYPE_2"/>
    <property type="match status" value="1"/>
</dbReference>
<reference evidence="3" key="1">
    <citation type="submission" date="2018-03" db="EMBL/GenBank/DDBJ databases">
        <title>Genome sequencing of Melaminivora sp. strain SC2-7.</title>
        <authorList>
            <person name="Kim S.-J."/>
            <person name="Heo J."/>
            <person name="Ahn J.-H."/>
            <person name="Kwon S.-W."/>
        </authorList>
    </citation>
    <scope>NUCLEOTIDE SEQUENCE [LARGE SCALE GENOMIC DNA]</scope>
    <source>
        <strain evidence="3">SC2-7</strain>
    </source>
</reference>
<dbReference type="InterPro" id="IPR002178">
    <property type="entry name" value="PTS_EIIA_type-2_dom"/>
</dbReference>
<dbReference type="PANTHER" id="PTHR47738:SF1">
    <property type="entry name" value="NITROGEN REGULATORY PROTEIN"/>
    <property type="match status" value="1"/>
</dbReference>
<sequence>MSALSQYLEARDILLNVQATSKLQLFEIIGKHMMTAHGVPADSVASSLQRRELAGSTALGNGVAIPHARVKELERIRLVYARLAPALDFDTPDSQAVSDVVALMVPAPATQDHLDVLAHVASLFSDQNFREVLHACLDPIQVKEVFERWPR</sequence>
<dbReference type="Gene3D" id="3.40.930.10">
    <property type="entry name" value="Mannitol-specific EII, Chain A"/>
    <property type="match status" value="1"/>
</dbReference>
<evidence type="ECO:0000313" key="3">
    <source>
        <dbReference type="Proteomes" id="UP000241829"/>
    </source>
</evidence>
<protein>
    <submittedName>
        <fullName evidence="2">PTS nitrogen regulatory IIA subunit</fullName>
    </submittedName>
</protein>
<dbReference type="OrthoDB" id="95460at2"/>
<dbReference type="EMBL" id="CP027792">
    <property type="protein sequence ID" value="AVP58211.1"/>
    <property type="molecule type" value="Genomic_DNA"/>
</dbReference>
<proteinExistence type="predicted"/>
<dbReference type="AlphaFoldDB" id="A0A2P1NMC2"/>
<evidence type="ECO:0000259" key="1">
    <source>
        <dbReference type="PROSITE" id="PS51094"/>
    </source>
</evidence>
<keyword evidence="3" id="KW-1185">Reference proteome</keyword>
<organism evidence="2 3">
    <name type="scientific">Pulveribacter suum</name>
    <dbReference type="NCBI Taxonomy" id="2116657"/>
    <lineage>
        <taxon>Bacteria</taxon>
        <taxon>Pseudomonadati</taxon>
        <taxon>Pseudomonadota</taxon>
        <taxon>Betaproteobacteria</taxon>
        <taxon>Burkholderiales</taxon>
        <taxon>Comamonadaceae</taxon>
        <taxon>Pulveribacter</taxon>
    </lineage>
</organism>
<dbReference type="CDD" id="cd00211">
    <property type="entry name" value="PTS_IIA_fru"/>
    <property type="match status" value="1"/>
</dbReference>
<evidence type="ECO:0000313" key="2">
    <source>
        <dbReference type="EMBL" id="AVP58211.1"/>
    </source>
</evidence>
<dbReference type="KEGG" id="melm:C7H73_11430"/>